<evidence type="ECO:0000313" key="2">
    <source>
        <dbReference type="Proteomes" id="UP000036681"/>
    </source>
</evidence>
<dbReference type="WBParaSite" id="ALUE_0001015001-mRNA-1">
    <property type="protein sequence ID" value="ALUE_0001015001-mRNA-1"/>
    <property type="gene ID" value="ALUE_0001015001"/>
</dbReference>
<accession>A0A9J2PJG4</accession>
<proteinExistence type="predicted"/>
<reference evidence="3" key="1">
    <citation type="submission" date="2023-03" db="UniProtKB">
        <authorList>
            <consortium name="WormBaseParasite"/>
        </authorList>
    </citation>
    <scope>IDENTIFICATION</scope>
</reference>
<dbReference type="Proteomes" id="UP000036681">
    <property type="component" value="Unplaced"/>
</dbReference>
<evidence type="ECO:0000256" key="1">
    <source>
        <dbReference type="SAM" id="MobiDB-lite"/>
    </source>
</evidence>
<feature type="compositionally biased region" description="Polar residues" evidence="1">
    <location>
        <begin position="84"/>
        <end position="133"/>
    </location>
</feature>
<sequence>METKTPHRTPRKRFSSCSLRQPQGLSSIGQVRPVPSARLVTQAVRTAGMAPAPRRGQFGRPSTPRGRISRHRSSSPNHNHEVHSSNLHMSASMSASLGGTSMAASQHTMVTTAPNSTGEAQQTLPTHTPQTSNRLAVPGAAQEISSSQMSSNDRSLVPDTKTLHTTFAPTYVPTDNVEMSPVTATQFSEAHNHHSEDVNTKLNHKDAHICAGSVQATSTSAFKEQVLHSSISIYFVLFYFC</sequence>
<protein>
    <submittedName>
        <fullName evidence="3">Uncharacterized protein</fullName>
    </submittedName>
</protein>
<name>A0A9J2PJG4_ASCLU</name>
<organism evidence="2 3">
    <name type="scientific">Ascaris lumbricoides</name>
    <name type="common">Giant roundworm</name>
    <dbReference type="NCBI Taxonomy" id="6252"/>
    <lineage>
        <taxon>Eukaryota</taxon>
        <taxon>Metazoa</taxon>
        <taxon>Ecdysozoa</taxon>
        <taxon>Nematoda</taxon>
        <taxon>Chromadorea</taxon>
        <taxon>Rhabditida</taxon>
        <taxon>Spirurina</taxon>
        <taxon>Ascaridomorpha</taxon>
        <taxon>Ascaridoidea</taxon>
        <taxon>Ascarididae</taxon>
        <taxon>Ascaris</taxon>
    </lineage>
</organism>
<feature type="region of interest" description="Disordered" evidence="1">
    <location>
        <begin position="1"/>
        <end position="33"/>
    </location>
</feature>
<keyword evidence="2" id="KW-1185">Reference proteome</keyword>
<feature type="region of interest" description="Disordered" evidence="1">
    <location>
        <begin position="47"/>
        <end position="133"/>
    </location>
</feature>
<dbReference type="AlphaFoldDB" id="A0A9J2PJG4"/>
<evidence type="ECO:0000313" key="3">
    <source>
        <dbReference type="WBParaSite" id="ALUE_0001015001-mRNA-1"/>
    </source>
</evidence>
<feature type="compositionally biased region" description="Basic residues" evidence="1">
    <location>
        <begin position="1"/>
        <end position="14"/>
    </location>
</feature>
<feature type="compositionally biased region" description="Polar residues" evidence="1">
    <location>
        <begin position="15"/>
        <end position="29"/>
    </location>
</feature>